<proteinExistence type="predicted"/>
<name>B0RMS1_XANCB</name>
<evidence type="ECO:0000256" key="1">
    <source>
        <dbReference type="SAM" id="Phobius"/>
    </source>
</evidence>
<evidence type="ECO:0000313" key="2">
    <source>
        <dbReference type="EMBL" id="CAP49756.1"/>
    </source>
</evidence>
<keyword evidence="1" id="KW-0812">Transmembrane</keyword>
<dbReference type="InterPro" id="IPR021333">
    <property type="entry name" value="DUF2946"/>
</dbReference>
<dbReference type="Proteomes" id="UP000001188">
    <property type="component" value="Chromosome"/>
</dbReference>
<dbReference type="EMBL" id="AM920689">
    <property type="protein sequence ID" value="CAP49756.1"/>
    <property type="molecule type" value="Genomic_DNA"/>
</dbReference>
<organism evidence="2 3">
    <name type="scientific">Xanthomonas campestris pv. campestris (strain B100)</name>
    <dbReference type="NCBI Taxonomy" id="509169"/>
    <lineage>
        <taxon>Bacteria</taxon>
        <taxon>Pseudomonadati</taxon>
        <taxon>Pseudomonadota</taxon>
        <taxon>Gammaproteobacteria</taxon>
        <taxon>Lysobacterales</taxon>
        <taxon>Lysobacteraceae</taxon>
        <taxon>Xanthomonas</taxon>
    </lineage>
</organism>
<sequence length="162" mass="17578">MHRSRRHHWLLACAWLAILLMLIAPLVSRALKQSAASASSALNVVHQHGSRFKQTPRHQHHHDAVDVLETASISSNVYPHHDADDETANARPMPGPHAEHDMGVDCDYCVIAARLISLLIAVLLLLTGYPGSFGRLARLANTRLSLLSSTLGARGPPSVVLA</sequence>
<dbReference type="Pfam" id="PF11162">
    <property type="entry name" value="DUF2946"/>
    <property type="match status" value="1"/>
</dbReference>
<gene>
    <name evidence="2" type="ORF">XCCB100_0425</name>
</gene>
<dbReference type="HOGENOM" id="CLU_1739802_0_0_6"/>
<feature type="transmembrane region" description="Helical" evidence="1">
    <location>
        <begin position="111"/>
        <end position="129"/>
    </location>
</feature>
<accession>B0RMS1</accession>
<dbReference type="AlphaFoldDB" id="B0RMS1"/>
<dbReference type="KEGG" id="xca:xcc-b100_0425"/>
<keyword evidence="1" id="KW-1133">Transmembrane helix</keyword>
<protein>
    <submittedName>
        <fullName evidence="2">Membrane protein</fullName>
    </submittedName>
</protein>
<evidence type="ECO:0000313" key="3">
    <source>
        <dbReference type="Proteomes" id="UP000001188"/>
    </source>
</evidence>
<reference evidence="2 3" key="1">
    <citation type="journal article" date="2008" name="J. Biotechnol.">
        <title>The genome of Xanthomonas campestris pv. campestris B100 and its use for the reconstruction of metabolic pathways involved in xanthan biosynthesis.</title>
        <authorList>
            <person name="Vorholter F.J."/>
            <person name="Schneiker S."/>
            <person name="Goesmann A."/>
            <person name="Krause L."/>
            <person name="Bekel T."/>
            <person name="Kaiser O."/>
            <person name="Linke B."/>
            <person name="Patschkowski T."/>
            <person name="Ruckert C."/>
            <person name="Schmid J."/>
            <person name="Sidhu V.K."/>
            <person name="Sieber V."/>
            <person name="Tauch A."/>
            <person name="Watt S.A."/>
            <person name="Weisshaar B."/>
            <person name="Becker A."/>
            <person name="Niehaus K."/>
            <person name="Puhler A."/>
        </authorList>
    </citation>
    <scope>NUCLEOTIDE SEQUENCE [LARGE SCALE GENOMIC DNA]</scope>
    <source>
        <strain evidence="2 3">B100</strain>
    </source>
</reference>
<keyword evidence="1" id="KW-0472">Membrane</keyword>